<gene>
    <name evidence="2" type="ORF">NPIL_122021</name>
</gene>
<dbReference type="Proteomes" id="UP000887013">
    <property type="component" value="Unassembled WGS sequence"/>
</dbReference>
<evidence type="ECO:0000313" key="2">
    <source>
        <dbReference type="EMBL" id="GFS75233.1"/>
    </source>
</evidence>
<keyword evidence="3" id="KW-1185">Reference proteome</keyword>
<evidence type="ECO:0000313" key="3">
    <source>
        <dbReference type="Proteomes" id="UP000887013"/>
    </source>
</evidence>
<protein>
    <submittedName>
        <fullName evidence="2">Uncharacterized protein</fullName>
    </submittedName>
</protein>
<dbReference type="EMBL" id="BMAW01050428">
    <property type="protein sequence ID" value="GFS75233.1"/>
    <property type="molecule type" value="Genomic_DNA"/>
</dbReference>
<sequence>MENYFRYFFSFTESLRCRFCKRNSHLRVGFKILVEMNHWKMWAAVGDFELPERKEWSSKRNIYSDPTDECPSTSSHRSGDLSRIHPLISAR</sequence>
<evidence type="ECO:0000256" key="1">
    <source>
        <dbReference type="SAM" id="MobiDB-lite"/>
    </source>
</evidence>
<dbReference type="AlphaFoldDB" id="A0A8X6MS41"/>
<feature type="region of interest" description="Disordered" evidence="1">
    <location>
        <begin position="61"/>
        <end position="91"/>
    </location>
</feature>
<comment type="caution">
    <text evidence="2">The sequence shown here is derived from an EMBL/GenBank/DDBJ whole genome shotgun (WGS) entry which is preliminary data.</text>
</comment>
<name>A0A8X6MS41_NEPPI</name>
<proteinExistence type="predicted"/>
<accession>A0A8X6MS41</accession>
<organism evidence="2 3">
    <name type="scientific">Nephila pilipes</name>
    <name type="common">Giant wood spider</name>
    <name type="synonym">Nephila maculata</name>
    <dbReference type="NCBI Taxonomy" id="299642"/>
    <lineage>
        <taxon>Eukaryota</taxon>
        <taxon>Metazoa</taxon>
        <taxon>Ecdysozoa</taxon>
        <taxon>Arthropoda</taxon>
        <taxon>Chelicerata</taxon>
        <taxon>Arachnida</taxon>
        <taxon>Araneae</taxon>
        <taxon>Araneomorphae</taxon>
        <taxon>Entelegynae</taxon>
        <taxon>Araneoidea</taxon>
        <taxon>Nephilidae</taxon>
        <taxon>Nephila</taxon>
    </lineage>
</organism>
<reference evidence="2" key="1">
    <citation type="submission" date="2020-08" db="EMBL/GenBank/DDBJ databases">
        <title>Multicomponent nature underlies the extraordinary mechanical properties of spider dragline silk.</title>
        <authorList>
            <person name="Kono N."/>
            <person name="Nakamura H."/>
            <person name="Mori M."/>
            <person name="Yoshida Y."/>
            <person name="Ohtoshi R."/>
            <person name="Malay A.D."/>
            <person name="Moran D.A.P."/>
            <person name="Tomita M."/>
            <person name="Numata K."/>
            <person name="Arakawa K."/>
        </authorList>
    </citation>
    <scope>NUCLEOTIDE SEQUENCE</scope>
</reference>